<protein>
    <submittedName>
        <fullName evidence="3">Beta-barrel assembly machine subunit BamF</fullName>
    </submittedName>
</protein>
<keyword evidence="2" id="KW-0732">Signal</keyword>
<feature type="region of interest" description="Disordered" evidence="1">
    <location>
        <begin position="49"/>
        <end position="73"/>
    </location>
</feature>
<gene>
    <name evidence="3" type="ORF">SAMN04488011_102231</name>
</gene>
<accession>A0A1H8D866</accession>
<dbReference type="RefSeq" id="WP_073129451.1">
    <property type="nucleotide sequence ID" value="NZ_FOCM01000002.1"/>
</dbReference>
<sequence length="170" mass="18170">MRGRLMRGLFAAAMAAGLSACGGPPDLITLTSDSQGPDEFAIVPNKPLQAPESFNALPPPTPGGTNRSDQTPEADAIAALGGRPQAGQVQGGALIARATRFGVNGDIRRTLASEDLAFREDNDGRLLERLFNTSIYYKAYAPQSLDQHAELERFRRQGVRTPAAPPEELQ</sequence>
<dbReference type="Pfam" id="PF11233">
    <property type="entry name" value="DUF3035"/>
    <property type="match status" value="1"/>
</dbReference>
<dbReference type="InterPro" id="IPR021395">
    <property type="entry name" value="DUF3035"/>
</dbReference>
<dbReference type="EMBL" id="FOCM01000002">
    <property type="protein sequence ID" value="SEN03014.1"/>
    <property type="molecule type" value="Genomic_DNA"/>
</dbReference>
<dbReference type="OrthoDB" id="7876689at2"/>
<name>A0A1H8D866_9RHOB</name>
<feature type="signal peptide" evidence="2">
    <location>
        <begin position="1"/>
        <end position="22"/>
    </location>
</feature>
<dbReference type="AlphaFoldDB" id="A0A1H8D866"/>
<dbReference type="PROSITE" id="PS51257">
    <property type="entry name" value="PROKAR_LIPOPROTEIN"/>
    <property type="match status" value="1"/>
</dbReference>
<keyword evidence="4" id="KW-1185">Reference proteome</keyword>
<proteinExistence type="predicted"/>
<dbReference type="Proteomes" id="UP000199372">
    <property type="component" value="Unassembled WGS sequence"/>
</dbReference>
<feature type="chain" id="PRO_5011691820" evidence="2">
    <location>
        <begin position="23"/>
        <end position="170"/>
    </location>
</feature>
<evidence type="ECO:0000313" key="4">
    <source>
        <dbReference type="Proteomes" id="UP000199372"/>
    </source>
</evidence>
<evidence type="ECO:0000313" key="3">
    <source>
        <dbReference type="EMBL" id="SEN03014.1"/>
    </source>
</evidence>
<evidence type="ECO:0000256" key="1">
    <source>
        <dbReference type="SAM" id="MobiDB-lite"/>
    </source>
</evidence>
<evidence type="ECO:0000256" key="2">
    <source>
        <dbReference type="SAM" id="SignalP"/>
    </source>
</evidence>
<organism evidence="3 4">
    <name type="scientific">Palleronia pelagia</name>
    <dbReference type="NCBI Taxonomy" id="387096"/>
    <lineage>
        <taxon>Bacteria</taxon>
        <taxon>Pseudomonadati</taxon>
        <taxon>Pseudomonadota</taxon>
        <taxon>Alphaproteobacteria</taxon>
        <taxon>Rhodobacterales</taxon>
        <taxon>Roseobacteraceae</taxon>
        <taxon>Palleronia</taxon>
    </lineage>
</organism>
<reference evidence="4" key="1">
    <citation type="submission" date="2016-10" db="EMBL/GenBank/DDBJ databases">
        <authorList>
            <person name="Varghese N."/>
            <person name="Submissions S."/>
        </authorList>
    </citation>
    <scope>NUCLEOTIDE SEQUENCE [LARGE SCALE GENOMIC DNA]</scope>
    <source>
        <strain evidence="4">DSM 26893</strain>
    </source>
</reference>